<evidence type="ECO:0000256" key="1">
    <source>
        <dbReference type="SAM" id="Phobius"/>
    </source>
</evidence>
<proteinExistence type="predicted"/>
<dbReference type="EMBL" id="JACCBX010000001">
    <property type="protein sequence ID" value="NYE03870.1"/>
    <property type="molecule type" value="Genomic_DNA"/>
</dbReference>
<dbReference type="Pfam" id="PF04892">
    <property type="entry name" value="VanZ"/>
    <property type="match status" value="1"/>
</dbReference>
<name>A0A852T581_9BACI</name>
<dbReference type="NCBIfam" id="NF037970">
    <property type="entry name" value="vanZ_1"/>
    <property type="match status" value="1"/>
</dbReference>
<sequence length="147" mass="16819">MNDNSITFTLIWCTIIFGFTSLSFFSGENTLSLLQNILRLEYNQAELLNTIIRKGAHICIFGLLAILIFLVLKRKHIALSWVITTTYALGDEYHQSLVPERSGSFNDVLLDSFAAFSLLVLYNYYQKTAKKIIIGLWQIELYEPLST</sequence>
<feature type="transmembrane region" description="Helical" evidence="1">
    <location>
        <begin position="55"/>
        <end position="72"/>
    </location>
</feature>
<comment type="caution">
    <text evidence="3">The sequence shown here is derived from an EMBL/GenBank/DDBJ whole genome shotgun (WGS) entry which is preliminary data.</text>
</comment>
<dbReference type="InterPro" id="IPR006976">
    <property type="entry name" value="VanZ-like"/>
</dbReference>
<feature type="domain" description="VanZ-like" evidence="2">
    <location>
        <begin position="8"/>
        <end position="122"/>
    </location>
</feature>
<evidence type="ECO:0000313" key="4">
    <source>
        <dbReference type="Proteomes" id="UP000548423"/>
    </source>
</evidence>
<accession>A0A852T581</accession>
<keyword evidence="1" id="KW-1133">Transmembrane helix</keyword>
<dbReference type="AlphaFoldDB" id="A0A852T581"/>
<gene>
    <name evidence="3" type="ORF">F4694_000589</name>
</gene>
<keyword evidence="1" id="KW-0812">Transmembrane</keyword>
<feature type="transmembrane region" description="Helical" evidence="1">
    <location>
        <begin position="6"/>
        <end position="25"/>
    </location>
</feature>
<reference evidence="4" key="1">
    <citation type="submission" date="2020-07" db="EMBL/GenBank/DDBJ databases">
        <authorList>
            <person name="Partida-Martinez L."/>
            <person name="Huntemann M."/>
            <person name="Clum A."/>
            <person name="Wang J."/>
            <person name="Palaniappan K."/>
            <person name="Ritter S."/>
            <person name="Chen I.-M."/>
            <person name="Stamatis D."/>
            <person name="Reddy T."/>
            <person name="O'Malley R."/>
            <person name="Daum C."/>
            <person name="Shapiro N."/>
            <person name="Ivanova N."/>
            <person name="Kyrpides N."/>
            <person name="Woyke T."/>
        </authorList>
    </citation>
    <scope>NUCLEOTIDE SEQUENCE [LARGE SCALE GENOMIC DNA]</scope>
    <source>
        <strain evidence="4">AT2.8</strain>
    </source>
</reference>
<dbReference type="Proteomes" id="UP000548423">
    <property type="component" value="Unassembled WGS sequence"/>
</dbReference>
<keyword evidence="1" id="KW-0472">Membrane</keyword>
<organism evidence="3 4">
    <name type="scientific">Neobacillus niacini</name>
    <dbReference type="NCBI Taxonomy" id="86668"/>
    <lineage>
        <taxon>Bacteria</taxon>
        <taxon>Bacillati</taxon>
        <taxon>Bacillota</taxon>
        <taxon>Bacilli</taxon>
        <taxon>Bacillales</taxon>
        <taxon>Bacillaceae</taxon>
        <taxon>Neobacillus</taxon>
    </lineage>
</organism>
<protein>
    <submittedName>
        <fullName evidence="3">VanZ family protein</fullName>
    </submittedName>
</protein>
<evidence type="ECO:0000259" key="2">
    <source>
        <dbReference type="Pfam" id="PF04892"/>
    </source>
</evidence>
<feature type="transmembrane region" description="Helical" evidence="1">
    <location>
        <begin position="108"/>
        <end position="125"/>
    </location>
</feature>
<reference evidence="4" key="2">
    <citation type="submission" date="2020-08" db="EMBL/GenBank/DDBJ databases">
        <title>The Agave Microbiome: Exploring the role of microbial communities in plant adaptations to desert environments.</title>
        <authorList>
            <person name="Partida-Martinez L.P."/>
        </authorList>
    </citation>
    <scope>NUCLEOTIDE SEQUENCE [LARGE SCALE GENOMIC DNA]</scope>
    <source>
        <strain evidence="4">AT2.8</strain>
    </source>
</reference>
<evidence type="ECO:0000313" key="3">
    <source>
        <dbReference type="EMBL" id="NYE03870.1"/>
    </source>
</evidence>